<keyword evidence="1" id="KW-1133">Transmembrane helix</keyword>
<protein>
    <submittedName>
        <fullName evidence="2">Uncharacterized protein</fullName>
    </submittedName>
</protein>
<dbReference type="EMBL" id="JBFDAA010000019">
    <property type="protein sequence ID" value="KAL1115902.1"/>
    <property type="molecule type" value="Genomic_DNA"/>
</dbReference>
<gene>
    <name evidence="2" type="ORF">AAG570_006191</name>
</gene>
<organism evidence="2 3">
    <name type="scientific">Ranatra chinensis</name>
    <dbReference type="NCBI Taxonomy" id="642074"/>
    <lineage>
        <taxon>Eukaryota</taxon>
        <taxon>Metazoa</taxon>
        <taxon>Ecdysozoa</taxon>
        <taxon>Arthropoda</taxon>
        <taxon>Hexapoda</taxon>
        <taxon>Insecta</taxon>
        <taxon>Pterygota</taxon>
        <taxon>Neoptera</taxon>
        <taxon>Paraneoptera</taxon>
        <taxon>Hemiptera</taxon>
        <taxon>Heteroptera</taxon>
        <taxon>Panheteroptera</taxon>
        <taxon>Nepomorpha</taxon>
        <taxon>Nepidae</taxon>
        <taxon>Ranatrinae</taxon>
        <taxon>Ranatra</taxon>
    </lineage>
</organism>
<evidence type="ECO:0000256" key="1">
    <source>
        <dbReference type="SAM" id="Phobius"/>
    </source>
</evidence>
<evidence type="ECO:0000313" key="3">
    <source>
        <dbReference type="Proteomes" id="UP001558652"/>
    </source>
</evidence>
<keyword evidence="1" id="KW-0472">Membrane</keyword>
<name>A0ABD0XYC8_9HEMI</name>
<accession>A0ABD0XYC8</accession>
<dbReference type="Proteomes" id="UP001558652">
    <property type="component" value="Unassembled WGS sequence"/>
</dbReference>
<evidence type="ECO:0000313" key="2">
    <source>
        <dbReference type="EMBL" id="KAL1115902.1"/>
    </source>
</evidence>
<sequence length="476" mass="52338">MASKRRNMWRSCIGTPPTRTISRRRRKVSRVGDFIVAGGIEVTPSIINDDRPKPLRVNLTRETTGPDKILGSSFALVEILGENIHRYPASPHINGLKYFKQLSLRAISPWTASFLVMKWIAVFALCLVGVMGRGEGSWRKRRMSFDLPQLSGLLGVSNPEEPPPNPAAKYPLWKVHKYTGIHLKPVLPDELEEPVDAKEGYYGQPPETIAIPEAAYSSDVPSSVVAPEEGDEGSEAALKALDELAPLAGLLPDDDPRGLDDILGATRAQERTGLVVAKKGKKLLALLALAQALKGSKQSTGLLATLFPWFFGQTKTKGVPLPRLPELPQIPDLVPVPEIPAIPAIDLPAKYKAPVPAGSYLRIRLPTKPILPKPTPSPVSQYPQEAPAQYAPYPAAQYPPYQHQYAPAQPQNQFQPSPAYPANDGGDWVRFGEASTATTNGEHHSNHRHLFEKGGKFTLNYNYYNKYYNAHPPKMV</sequence>
<proteinExistence type="predicted"/>
<feature type="transmembrane region" description="Helical" evidence="1">
    <location>
        <begin position="110"/>
        <end position="132"/>
    </location>
</feature>
<dbReference type="AlphaFoldDB" id="A0ABD0XYC8"/>
<keyword evidence="3" id="KW-1185">Reference proteome</keyword>
<reference evidence="2 3" key="1">
    <citation type="submission" date="2024-07" db="EMBL/GenBank/DDBJ databases">
        <title>Chromosome-level genome assembly of the water stick insect Ranatra chinensis (Heteroptera: Nepidae).</title>
        <authorList>
            <person name="Liu X."/>
        </authorList>
    </citation>
    <scope>NUCLEOTIDE SEQUENCE [LARGE SCALE GENOMIC DNA]</scope>
    <source>
        <strain evidence="2">Cailab_2021Rc</strain>
        <tissue evidence="2">Muscle</tissue>
    </source>
</reference>
<comment type="caution">
    <text evidence="2">The sequence shown here is derived from an EMBL/GenBank/DDBJ whole genome shotgun (WGS) entry which is preliminary data.</text>
</comment>
<keyword evidence="1" id="KW-0812">Transmembrane</keyword>